<evidence type="ECO:0000313" key="2">
    <source>
        <dbReference type="EMBL" id="RBO86159.1"/>
    </source>
</evidence>
<gene>
    <name evidence="2" type="ORF">DFP76_101436</name>
</gene>
<dbReference type="SUPFAM" id="SSF55729">
    <property type="entry name" value="Acyl-CoA N-acyltransferases (Nat)"/>
    <property type="match status" value="1"/>
</dbReference>
<dbReference type="Proteomes" id="UP000252086">
    <property type="component" value="Unassembled WGS sequence"/>
</dbReference>
<dbReference type="PANTHER" id="PTHR43451">
    <property type="entry name" value="ACETYLTRANSFERASE (GNAT) FAMILY PROTEIN"/>
    <property type="match status" value="1"/>
</dbReference>
<sequence>MKIRHFKTSDAKAIADLFHDSVHAISLDIYSQEQLAAWSPSPPDYPMWEARLERTRPFVATIDDVAIGFIELELDGHIDCLYVHPNYQGQGVAKALFHYARNTAIENGCQTMSVEASKIAKSFFLKRGFEIQAENSVIRNHQELINYSMVASLSC</sequence>
<dbReference type="InterPro" id="IPR052564">
    <property type="entry name" value="N-acetyltrans/Recomb-assoc"/>
</dbReference>
<comment type="caution">
    <text evidence="2">The sequence shown here is derived from an EMBL/GenBank/DDBJ whole genome shotgun (WGS) entry which is preliminary data.</text>
</comment>
<dbReference type="InterPro" id="IPR016181">
    <property type="entry name" value="Acyl_CoA_acyltransferase"/>
</dbReference>
<dbReference type="AlphaFoldDB" id="A0A366D9I1"/>
<accession>A0A366D9I1</accession>
<dbReference type="OrthoDB" id="5355033at2"/>
<name>A0A366D9I1_9GAMM</name>
<dbReference type="Pfam" id="PF13673">
    <property type="entry name" value="Acetyltransf_10"/>
    <property type="match status" value="1"/>
</dbReference>
<evidence type="ECO:0000313" key="3">
    <source>
        <dbReference type="Proteomes" id="UP000252086"/>
    </source>
</evidence>
<keyword evidence="2" id="KW-0808">Transferase</keyword>
<organism evidence="2 3">
    <name type="scientific">Marinomonas aquiplantarum</name>
    <dbReference type="NCBI Taxonomy" id="491951"/>
    <lineage>
        <taxon>Bacteria</taxon>
        <taxon>Pseudomonadati</taxon>
        <taxon>Pseudomonadota</taxon>
        <taxon>Gammaproteobacteria</taxon>
        <taxon>Oceanospirillales</taxon>
        <taxon>Oceanospirillaceae</taxon>
        <taxon>Marinomonas</taxon>
    </lineage>
</organism>
<dbReference type="EMBL" id="QNRF01000001">
    <property type="protein sequence ID" value="RBO86159.1"/>
    <property type="molecule type" value="Genomic_DNA"/>
</dbReference>
<dbReference type="PANTHER" id="PTHR43451:SF1">
    <property type="entry name" value="ACETYLTRANSFERASE"/>
    <property type="match status" value="1"/>
</dbReference>
<dbReference type="PROSITE" id="PS51186">
    <property type="entry name" value="GNAT"/>
    <property type="match status" value="1"/>
</dbReference>
<keyword evidence="3" id="KW-1185">Reference proteome</keyword>
<dbReference type="RefSeq" id="WP_113873036.1">
    <property type="nucleotide sequence ID" value="NZ_QNRF01000001.1"/>
</dbReference>
<dbReference type="InterPro" id="IPR000182">
    <property type="entry name" value="GNAT_dom"/>
</dbReference>
<dbReference type="CDD" id="cd04301">
    <property type="entry name" value="NAT_SF"/>
    <property type="match status" value="1"/>
</dbReference>
<proteinExistence type="predicted"/>
<dbReference type="Gene3D" id="3.40.630.30">
    <property type="match status" value="1"/>
</dbReference>
<evidence type="ECO:0000259" key="1">
    <source>
        <dbReference type="PROSITE" id="PS51186"/>
    </source>
</evidence>
<reference evidence="2 3" key="1">
    <citation type="submission" date="2018-06" db="EMBL/GenBank/DDBJ databases">
        <title>Genomic Encyclopedia of Type Strains, Phase III (KMG-III): the genomes of soil and plant-associated and newly described type strains.</title>
        <authorList>
            <person name="Whitman W."/>
        </authorList>
    </citation>
    <scope>NUCLEOTIDE SEQUENCE [LARGE SCALE GENOMIC DNA]</scope>
    <source>
        <strain evidence="2 3">CECT 7732</strain>
    </source>
</reference>
<feature type="domain" description="N-acetyltransferase" evidence="1">
    <location>
        <begin position="1"/>
        <end position="154"/>
    </location>
</feature>
<dbReference type="GO" id="GO:0016747">
    <property type="term" value="F:acyltransferase activity, transferring groups other than amino-acyl groups"/>
    <property type="evidence" value="ECO:0007669"/>
    <property type="project" value="InterPro"/>
</dbReference>
<protein>
    <submittedName>
        <fullName evidence="2">GNAT family acetyltransferase</fullName>
    </submittedName>
</protein>